<feature type="transmembrane region" description="Helical" evidence="10">
    <location>
        <begin position="418"/>
        <end position="435"/>
    </location>
</feature>
<dbReference type="OrthoDB" id="497541at2759"/>
<feature type="transmembrane region" description="Helical" evidence="10">
    <location>
        <begin position="355"/>
        <end position="375"/>
    </location>
</feature>
<protein>
    <recommendedName>
        <fullName evidence="10">Mannosyltransferase</fullName>
        <ecNumber evidence="10">2.4.1.-</ecNumber>
    </recommendedName>
</protein>
<keyword evidence="6 10" id="KW-0812">Transmembrane</keyword>
<comment type="subcellular location">
    <subcellularLocation>
        <location evidence="1 10">Endoplasmic reticulum membrane</location>
        <topology evidence="1 10">Multi-pass membrane protein</topology>
    </subcellularLocation>
</comment>
<comment type="caution">
    <text evidence="12">The sequence shown here is derived from an EMBL/GenBank/DDBJ whole genome shotgun (WGS) entry which is preliminary data.</text>
</comment>
<dbReference type="GO" id="GO:0005789">
    <property type="term" value="C:endoplasmic reticulum membrane"/>
    <property type="evidence" value="ECO:0007669"/>
    <property type="project" value="UniProtKB-SubCell"/>
</dbReference>
<dbReference type="GO" id="GO:0006487">
    <property type="term" value="P:protein N-linked glycosylation"/>
    <property type="evidence" value="ECO:0007669"/>
    <property type="project" value="TreeGrafter"/>
</dbReference>
<dbReference type="GO" id="GO:0000026">
    <property type="term" value="F:alpha-1,2-mannosyltransferase activity"/>
    <property type="evidence" value="ECO:0007669"/>
    <property type="project" value="TreeGrafter"/>
</dbReference>
<keyword evidence="9 10" id="KW-0472">Membrane</keyword>
<dbReference type="PANTHER" id="PTHR22760:SF2">
    <property type="entry name" value="ALPHA-1,2-MANNOSYLTRANSFERASE ALG9"/>
    <property type="match status" value="1"/>
</dbReference>
<evidence type="ECO:0000256" key="9">
    <source>
        <dbReference type="ARBA" id="ARBA00023136"/>
    </source>
</evidence>
<dbReference type="STRING" id="1081104.A0A167TPS6"/>
<comment type="similarity">
    <text evidence="3 10">Belongs to the glycosyltransferase 22 family.</text>
</comment>
<reference evidence="12 13" key="1">
    <citation type="journal article" date="2016" name="Genome Biol. Evol.">
        <title>Divergent and convergent evolution of fungal pathogenicity.</title>
        <authorList>
            <person name="Shang Y."/>
            <person name="Xiao G."/>
            <person name="Zheng P."/>
            <person name="Cen K."/>
            <person name="Zhan S."/>
            <person name="Wang C."/>
        </authorList>
    </citation>
    <scope>NUCLEOTIDE SEQUENCE [LARGE SCALE GENOMIC DNA]</scope>
    <source>
        <strain evidence="12 13">ARSEF 2679</strain>
    </source>
</reference>
<comment type="pathway">
    <text evidence="2">Protein modification; protein glycosylation.</text>
</comment>
<feature type="transmembrane region" description="Helical" evidence="10">
    <location>
        <begin position="219"/>
        <end position="242"/>
    </location>
</feature>
<dbReference type="RefSeq" id="XP_018703491.1">
    <property type="nucleotide sequence ID" value="XM_018849464.1"/>
</dbReference>
<keyword evidence="13" id="KW-1185">Reference proteome</keyword>
<organism evidence="12 13">
    <name type="scientific">Cordyceps fumosorosea (strain ARSEF 2679)</name>
    <name type="common">Isaria fumosorosea</name>
    <dbReference type="NCBI Taxonomy" id="1081104"/>
    <lineage>
        <taxon>Eukaryota</taxon>
        <taxon>Fungi</taxon>
        <taxon>Dikarya</taxon>
        <taxon>Ascomycota</taxon>
        <taxon>Pezizomycotina</taxon>
        <taxon>Sordariomycetes</taxon>
        <taxon>Hypocreomycetidae</taxon>
        <taxon>Hypocreales</taxon>
        <taxon>Cordycipitaceae</taxon>
        <taxon>Cordyceps</taxon>
    </lineage>
</organism>
<evidence type="ECO:0000256" key="10">
    <source>
        <dbReference type="RuleBase" id="RU363075"/>
    </source>
</evidence>
<feature type="transmembrane region" description="Helical" evidence="10">
    <location>
        <begin position="263"/>
        <end position="284"/>
    </location>
</feature>
<feature type="transmembrane region" description="Helical" evidence="10">
    <location>
        <begin position="112"/>
        <end position="129"/>
    </location>
</feature>
<evidence type="ECO:0000256" key="6">
    <source>
        <dbReference type="ARBA" id="ARBA00022692"/>
    </source>
</evidence>
<feature type="transmembrane region" description="Helical" evidence="10">
    <location>
        <begin position="141"/>
        <end position="160"/>
    </location>
</feature>
<dbReference type="AlphaFoldDB" id="A0A167TPS6"/>
<evidence type="ECO:0000256" key="8">
    <source>
        <dbReference type="ARBA" id="ARBA00022989"/>
    </source>
</evidence>
<sequence>MASKPKAEEGLQPKFEHPSAGHAKKNSNLSIELQLTRVNPPLPPMTDRRLSAYAIEPIKAFYIFLVANLIAAAFAPIQDCDETFNYWEPTHYLSHGYGLQTWEYSPDYAIRSWLYVALHALVGSFRRLLPRSNKVAEFYFVRYFLAFVCALGQVLLYQVASTTLNARIGLFFLIATVTSPGNFHAAAAYLPSSFAMYMAMLGAASFMNWRGGLRTSHGIFWFAAGGILGWPFAAALCAPYMLEEAVFAFFSDKDALIECIIRVARGVVAGLIVLFVDFLINLFFYKKMAVVSWNIVKYNIFSSTGGPDLYGTEPWTFYFKNLALNYNIWFVLALLALPLFLIQKVISPSGHGFQTGLRTIVFVAPFYMWLGIFTMQPHKEERFMYPAYPFLALNAAMSLHIILAGLGNADKKTLIGMIPARLKLFGVVIVMFLSLDASLSRIYGIYEAYSAPLKVYAPLWGDGAEGEGEALGGDSDNVCFGKEWYRFPSSYFLPRDMHAKFIPSEFRGLLPGEFSEAETGFGFWSGTWLPTNGLNDRNEEDPGKYVDLRMCSFLVDTQYPERTGVKAPPREPDFIADTSRWEEVRCERFMDAESTPLLARIFWVPDVPGVVPASLKRKWGRHCLLQKKKPSEQGMWVDPGEMMFG</sequence>
<name>A0A167TPS6_CORFA</name>
<evidence type="ECO:0000256" key="3">
    <source>
        <dbReference type="ARBA" id="ARBA00007063"/>
    </source>
</evidence>
<evidence type="ECO:0000256" key="5">
    <source>
        <dbReference type="ARBA" id="ARBA00022679"/>
    </source>
</evidence>
<dbReference type="GeneID" id="30022151"/>
<evidence type="ECO:0000256" key="1">
    <source>
        <dbReference type="ARBA" id="ARBA00004477"/>
    </source>
</evidence>
<dbReference type="PANTHER" id="PTHR22760">
    <property type="entry name" value="GLYCOSYLTRANSFERASE"/>
    <property type="match status" value="1"/>
</dbReference>
<keyword evidence="8 10" id="KW-1133">Transmembrane helix</keyword>
<dbReference type="InterPro" id="IPR005599">
    <property type="entry name" value="GPI_mannosylTrfase"/>
</dbReference>
<dbReference type="Proteomes" id="UP000076744">
    <property type="component" value="Unassembled WGS sequence"/>
</dbReference>
<evidence type="ECO:0000313" key="13">
    <source>
        <dbReference type="Proteomes" id="UP000076744"/>
    </source>
</evidence>
<dbReference type="EMBL" id="AZHB01000014">
    <property type="protein sequence ID" value="OAA60820.1"/>
    <property type="molecule type" value="Genomic_DNA"/>
</dbReference>
<dbReference type="Pfam" id="PF03901">
    <property type="entry name" value="Glyco_transf_22"/>
    <property type="match status" value="1"/>
</dbReference>
<keyword evidence="4 10" id="KW-0328">Glycosyltransferase</keyword>
<proteinExistence type="inferred from homology"/>
<feature type="compositionally biased region" description="Basic and acidic residues" evidence="11">
    <location>
        <begin position="1"/>
        <end position="19"/>
    </location>
</feature>
<keyword evidence="5 12" id="KW-0808">Transferase</keyword>
<feature type="transmembrane region" description="Helical" evidence="10">
    <location>
        <begin position="58"/>
        <end position="77"/>
    </location>
</feature>
<dbReference type="EC" id="2.4.1.-" evidence="10"/>
<evidence type="ECO:0000256" key="11">
    <source>
        <dbReference type="SAM" id="MobiDB-lite"/>
    </source>
</evidence>
<evidence type="ECO:0000256" key="2">
    <source>
        <dbReference type="ARBA" id="ARBA00004922"/>
    </source>
</evidence>
<feature type="transmembrane region" description="Helical" evidence="10">
    <location>
        <begin position="326"/>
        <end position="343"/>
    </location>
</feature>
<keyword evidence="7 10" id="KW-0256">Endoplasmic reticulum</keyword>
<evidence type="ECO:0000256" key="4">
    <source>
        <dbReference type="ARBA" id="ARBA00022676"/>
    </source>
</evidence>
<feature type="region of interest" description="Disordered" evidence="11">
    <location>
        <begin position="1"/>
        <end position="23"/>
    </location>
</feature>
<dbReference type="UniPathway" id="UPA00378"/>
<gene>
    <name evidence="12" type="ORF">ISF_05859</name>
</gene>
<evidence type="ECO:0000313" key="12">
    <source>
        <dbReference type="EMBL" id="OAA60820.1"/>
    </source>
</evidence>
<feature type="transmembrane region" description="Helical" evidence="10">
    <location>
        <begin position="387"/>
        <end position="406"/>
    </location>
</feature>
<feature type="transmembrane region" description="Helical" evidence="10">
    <location>
        <begin position="194"/>
        <end position="213"/>
    </location>
</feature>
<accession>A0A167TPS6</accession>
<evidence type="ECO:0000256" key="7">
    <source>
        <dbReference type="ARBA" id="ARBA00022824"/>
    </source>
</evidence>